<dbReference type="InterPro" id="IPR021994">
    <property type="entry name" value="DUF3592"/>
</dbReference>
<evidence type="ECO:0000313" key="3">
    <source>
        <dbReference type="EMBL" id="MXO02041.1"/>
    </source>
</evidence>
<keyword evidence="1" id="KW-0472">Membrane</keyword>
<keyword evidence="1" id="KW-1133">Transmembrane helix</keyword>
<feature type="domain" description="DUF3592" evidence="2">
    <location>
        <begin position="33"/>
        <end position="125"/>
    </location>
</feature>
<sequence length="323" mass="35212">MLIGFGWAASGLFAFATFLKWKEVRAAERWLPVQGKVVSSRVEAREVRVPVSGANRTDTKELRNFPAIIFAYTVDGRVFQGTRHSLRHQVGNFQVAETLARYPRGAEVTVYYDPSNPKASVIERTLPDGAIKVMAWISAGLLIGSIALVFLVGGVLEAIRSHLPSPQNAGAAMLLTIMALIMVRMAFVLNAAAQAAVKWPTAQGSITSSEIEAFRIHSFFEGFWRRPWRILFKSRVRYAYTVAGQEYASDRIAFGATVAASLTALIGGDARRYPEGGRVTVHHDPANPALAVLECRVRGLWILWGGASAMLIGAAMLAGLLAR</sequence>
<keyword evidence="1" id="KW-0812">Transmembrane</keyword>
<proteinExistence type="predicted"/>
<dbReference type="Pfam" id="PF12158">
    <property type="entry name" value="DUF3592"/>
    <property type="match status" value="2"/>
</dbReference>
<reference evidence="3 4" key="1">
    <citation type="submission" date="2019-12" db="EMBL/GenBank/DDBJ databases">
        <title>Shinella granuli gen. nov., sp. nov., and proposal of the reclassification of Zoogloea ramigera ATCC 19623 as Shinella zoogloeoides sp. nov.</title>
        <authorList>
            <person name="Gao J."/>
        </authorList>
    </citation>
    <scope>NUCLEOTIDE SEQUENCE [LARGE SCALE GENOMIC DNA]</scope>
    <source>
        <strain evidence="3 4">DSM 287</strain>
    </source>
</reference>
<feature type="domain" description="DUF3592" evidence="2">
    <location>
        <begin position="203"/>
        <end position="294"/>
    </location>
</feature>
<evidence type="ECO:0000259" key="2">
    <source>
        <dbReference type="Pfam" id="PF12158"/>
    </source>
</evidence>
<feature type="transmembrane region" description="Helical" evidence="1">
    <location>
        <begin position="171"/>
        <end position="193"/>
    </location>
</feature>
<evidence type="ECO:0000313" key="4">
    <source>
        <dbReference type="Proteomes" id="UP000440304"/>
    </source>
</evidence>
<organism evidence="3 4">
    <name type="scientific">Shinella zoogloeoides</name>
    <name type="common">Crabtreella saccharophila</name>
    <dbReference type="NCBI Taxonomy" id="352475"/>
    <lineage>
        <taxon>Bacteria</taxon>
        <taxon>Pseudomonadati</taxon>
        <taxon>Pseudomonadota</taxon>
        <taxon>Alphaproteobacteria</taxon>
        <taxon>Hyphomicrobiales</taxon>
        <taxon>Rhizobiaceae</taxon>
        <taxon>Shinella</taxon>
    </lineage>
</organism>
<protein>
    <submittedName>
        <fullName evidence="3">DUF3592 domain-containing protein</fullName>
    </submittedName>
</protein>
<evidence type="ECO:0000256" key="1">
    <source>
        <dbReference type="SAM" id="Phobius"/>
    </source>
</evidence>
<comment type="caution">
    <text evidence="3">The sequence shown here is derived from an EMBL/GenBank/DDBJ whole genome shotgun (WGS) entry which is preliminary data.</text>
</comment>
<gene>
    <name evidence="3" type="ORF">GR156_17100</name>
</gene>
<feature type="transmembrane region" description="Helical" evidence="1">
    <location>
        <begin position="133"/>
        <end position="159"/>
    </location>
</feature>
<feature type="transmembrane region" description="Helical" evidence="1">
    <location>
        <begin position="301"/>
        <end position="322"/>
    </location>
</feature>
<dbReference type="EMBL" id="WUML01000016">
    <property type="protein sequence ID" value="MXO02041.1"/>
    <property type="molecule type" value="Genomic_DNA"/>
</dbReference>
<dbReference type="AlphaFoldDB" id="A0A6N8THE1"/>
<accession>A0A6N8THE1</accession>
<dbReference type="Proteomes" id="UP000440304">
    <property type="component" value="Unassembled WGS sequence"/>
</dbReference>
<name>A0A6N8THE1_SHIZO</name>